<keyword evidence="2" id="KW-1185">Reference proteome</keyword>
<evidence type="ECO:0000313" key="1">
    <source>
        <dbReference type="EMBL" id="EJZ64622.1"/>
    </source>
</evidence>
<comment type="caution">
    <text evidence="1">The sequence shown here is derived from an EMBL/GenBank/DDBJ whole genome shotgun (WGS) entry which is preliminary data.</text>
</comment>
<reference evidence="1 2" key="1">
    <citation type="submission" date="2012-08" db="EMBL/GenBank/DDBJ databases">
        <title>The Genome Sequence of Barnesiella intestinihominis YIT 11860.</title>
        <authorList>
            <consortium name="The Broad Institute Genome Sequencing Platform"/>
            <person name="Earl A."/>
            <person name="Ward D."/>
            <person name="Feldgarden M."/>
            <person name="Gevers D."/>
            <person name="Morotomi M."/>
            <person name="Walker B."/>
            <person name="Young S.K."/>
            <person name="Zeng Q."/>
            <person name="Gargeya S."/>
            <person name="Fitzgerald M."/>
            <person name="Haas B."/>
            <person name="Abouelleil A."/>
            <person name="Alvarado L."/>
            <person name="Arachchi H.M."/>
            <person name="Berlin A.M."/>
            <person name="Chapman S.B."/>
            <person name="Goldberg J."/>
            <person name="Griggs A."/>
            <person name="Gujja S."/>
            <person name="Hansen M."/>
            <person name="Howarth C."/>
            <person name="Imamovic A."/>
            <person name="Larimer J."/>
            <person name="McCowen C."/>
            <person name="Montmayeur A."/>
            <person name="Murphy C."/>
            <person name="Neiman D."/>
            <person name="Pearson M."/>
            <person name="Priest M."/>
            <person name="Roberts A."/>
            <person name="Saif S."/>
            <person name="Shea T."/>
            <person name="Sisk P."/>
            <person name="Sykes S."/>
            <person name="Wortman J."/>
            <person name="Nusbaum C."/>
            <person name="Birren B."/>
        </authorList>
    </citation>
    <scope>NUCLEOTIDE SEQUENCE [LARGE SCALE GENOMIC DNA]</scope>
    <source>
        <strain evidence="1 2">YIT 11860</strain>
    </source>
</reference>
<sequence length="174" mass="20564">MEMRRIFSVVVCAVGIFFSMTAGSKDECLNSYVSADSLLLYEYYETYVMIRPLNYLRVFPEQKAVAPDWFHYRDRVIELRVLALRKRIREEYPQDYPLGRGSVRVWLMFSLRTGELVTAELMFLKEVLEVVDSFPAREIIAMCMNSDWSGSTYIMEHEPDKYDNMYTGYLFSPY</sequence>
<name>K0WZR4_9BACT</name>
<gene>
    <name evidence="1" type="ORF">HMPREF9448_01102</name>
</gene>
<dbReference type="RefSeq" id="WP_008861590.1">
    <property type="nucleotide sequence ID" value="NZ_CAXSYG010000006.1"/>
</dbReference>
<protein>
    <submittedName>
        <fullName evidence="1">Uncharacterized protein</fullName>
    </submittedName>
</protein>
<dbReference type="EMBL" id="ADLE01000008">
    <property type="protein sequence ID" value="EJZ64622.1"/>
    <property type="molecule type" value="Genomic_DNA"/>
</dbReference>
<proteinExistence type="predicted"/>
<dbReference type="Proteomes" id="UP000006044">
    <property type="component" value="Unassembled WGS sequence"/>
</dbReference>
<dbReference type="AlphaFoldDB" id="K0WZR4"/>
<dbReference type="GeneID" id="77848396"/>
<accession>K0WZR4</accession>
<dbReference type="STRING" id="742726.HMPREF9448_01102"/>
<organism evidence="1 2">
    <name type="scientific">Barnesiella intestinihominis YIT 11860</name>
    <dbReference type="NCBI Taxonomy" id="742726"/>
    <lineage>
        <taxon>Bacteria</taxon>
        <taxon>Pseudomonadati</taxon>
        <taxon>Bacteroidota</taxon>
        <taxon>Bacteroidia</taxon>
        <taxon>Bacteroidales</taxon>
        <taxon>Barnesiellaceae</taxon>
        <taxon>Barnesiella</taxon>
    </lineage>
</organism>
<evidence type="ECO:0000313" key="2">
    <source>
        <dbReference type="Proteomes" id="UP000006044"/>
    </source>
</evidence>
<dbReference type="HOGENOM" id="CLU_1537085_0_0_10"/>